<feature type="repeat" description="TPR" evidence="3">
    <location>
        <begin position="180"/>
        <end position="213"/>
    </location>
</feature>
<accession>A0A9D1F7Q9</accession>
<evidence type="ECO:0000313" key="7">
    <source>
        <dbReference type="Proteomes" id="UP000823927"/>
    </source>
</evidence>
<reference evidence="6" key="2">
    <citation type="journal article" date="2021" name="PeerJ">
        <title>Extensive microbial diversity within the chicken gut microbiome revealed by metagenomics and culture.</title>
        <authorList>
            <person name="Gilroy R."/>
            <person name="Ravi A."/>
            <person name="Getino M."/>
            <person name="Pursley I."/>
            <person name="Horton D.L."/>
            <person name="Alikhan N.F."/>
            <person name="Baker D."/>
            <person name="Gharbi K."/>
            <person name="Hall N."/>
            <person name="Watson M."/>
            <person name="Adriaenssens E.M."/>
            <person name="Foster-Nyarko E."/>
            <person name="Jarju S."/>
            <person name="Secka A."/>
            <person name="Antonio M."/>
            <person name="Oren A."/>
            <person name="Chaudhuri R.R."/>
            <person name="La Ragione R."/>
            <person name="Hildebrand F."/>
            <person name="Pallen M.J."/>
        </authorList>
    </citation>
    <scope>NUCLEOTIDE SEQUENCE</scope>
    <source>
        <strain evidence="6">CHK178-757</strain>
    </source>
</reference>
<keyword evidence="2 3" id="KW-0802">TPR repeat</keyword>
<dbReference type="Proteomes" id="UP000823927">
    <property type="component" value="Unassembled WGS sequence"/>
</dbReference>
<comment type="caution">
    <text evidence="6">The sequence shown here is derived from an EMBL/GenBank/DDBJ whole genome shotgun (WGS) entry which is preliminary data.</text>
</comment>
<feature type="transmembrane region" description="Helical" evidence="5">
    <location>
        <begin position="118"/>
        <end position="140"/>
    </location>
</feature>
<evidence type="ECO:0000256" key="3">
    <source>
        <dbReference type="PROSITE-ProRule" id="PRU00339"/>
    </source>
</evidence>
<name>A0A9D1F7Q9_9FIRM</name>
<dbReference type="PANTHER" id="PTHR44858:SF1">
    <property type="entry name" value="UDP-N-ACETYLGLUCOSAMINE--PEPTIDE N-ACETYLGLUCOSAMINYLTRANSFERASE SPINDLY-RELATED"/>
    <property type="match status" value="1"/>
</dbReference>
<dbReference type="PROSITE" id="PS50293">
    <property type="entry name" value="TPR_REGION"/>
    <property type="match status" value="1"/>
</dbReference>
<dbReference type="SMART" id="SM00028">
    <property type="entry name" value="TPR"/>
    <property type="match status" value="8"/>
</dbReference>
<evidence type="ECO:0000313" key="6">
    <source>
        <dbReference type="EMBL" id="HIS48771.1"/>
    </source>
</evidence>
<evidence type="ECO:0000256" key="4">
    <source>
        <dbReference type="SAM" id="MobiDB-lite"/>
    </source>
</evidence>
<reference evidence="6" key="1">
    <citation type="submission" date="2020-10" db="EMBL/GenBank/DDBJ databases">
        <authorList>
            <person name="Gilroy R."/>
        </authorList>
    </citation>
    <scope>NUCLEOTIDE SEQUENCE</scope>
    <source>
        <strain evidence="6">CHK178-757</strain>
    </source>
</reference>
<keyword evidence="5" id="KW-0472">Membrane</keyword>
<feature type="repeat" description="TPR" evidence="3">
    <location>
        <begin position="146"/>
        <end position="179"/>
    </location>
</feature>
<feature type="repeat" description="TPR" evidence="3">
    <location>
        <begin position="423"/>
        <end position="456"/>
    </location>
</feature>
<dbReference type="AlphaFoldDB" id="A0A9D1F7Q9"/>
<dbReference type="Gene3D" id="1.25.40.10">
    <property type="entry name" value="Tetratricopeptide repeat domain"/>
    <property type="match status" value="3"/>
</dbReference>
<feature type="region of interest" description="Disordered" evidence="4">
    <location>
        <begin position="1"/>
        <end position="116"/>
    </location>
</feature>
<dbReference type="Pfam" id="PF14559">
    <property type="entry name" value="TPR_19"/>
    <property type="match status" value="1"/>
</dbReference>
<keyword evidence="5" id="KW-1133">Transmembrane helix</keyword>
<gene>
    <name evidence="6" type="ORF">IAB46_14715</name>
</gene>
<dbReference type="EMBL" id="DVIT01000062">
    <property type="protein sequence ID" value="HIS48771.1"/>
    <property type="molecule type" value="Genomic_DNA"/>
</dbReference>
<dbReference type="InterPro" id="IPR019734">
    <property type="entry name" value="TPR_rpt"/>
</dbReference>
<proteinExistence type="predicted"/>
<dbReference type="InterPro" id="IPR050498">
    <property type="entry name" value="Ycf3"/>
</dbReference>
<protein>
    <submittedName>
        <fullName evidence="6">Tetratricopeptide repeat protein</fullName>
    </submittedName>
</protein>
<dbReference type="Pfam" id="PF13432">
    <property type="entry name" value="TPR_16"/>
    <property type="match status" value="3"/>
</dbReference>
<sequence>MDKYDEELKSILPKTAWEDRMAAARKSSRTQTPETPVRPGGSRANVPESSGGTAADSRRRQSYHISPPGRQDSNIGGQRRTRQGGEPPRRTAPAPGSRPGSSGNRPKNVKRKKHKKSAMPATVIAAVLVLLIIIGSVFLITNYGRGSSINQKGLSLYVDGSYDEAVSVFLQAIERDPQNAEYYNNLGMAYIAAGQYDEALAAFDNAAANTNRDSVLELAKRGSGIAYLSAGHYSKAVELFNEALTYACDSYGETERDILYYLAEAQERSGDALGAAETYTRIIELDEDADAYMLRGLAYQSAGDNASAEADLKTAISQSRKNYKTYLALYEVLMAQEKNDEAAQILDEALELGGRTGEDYSNRGIIYMYKGDYEGAAQAFNTALESGYNGAYLGLAESLMRQEDYEGAAAQYEAYLAQDTQNAEAYNQYGLCLMELSRYEDAQAAFAQGLALNDRLVDRELMYNEAITLEYMEDWTGAYEKMLAFVEKYPDDPQGQHELAFLERFQ</sequence>
<evidence type="ECO:0000256" key="1">
    <source>
        <dbReference type="ARBA" id="ARBA00022737"/>
    </source>
</evidence>
<feature type="repeat" description="TPR" evidence="3">
    <location>
        <begin position="357"/>
        <end position="390"/>
    </location>
</feature>
<evidence type="ECO:0000256" key="5">
    <source>
        <dbReference type="SAM" id="Phobius"/>
    </source>
</evidence>
<dbReference type="PANTHER" id="PTHR44858">
    <property type="entry name" value="TETRATRICOPEPTIDE REPEAT PROTEIN 6"/>
    <property type="match status" value="1"/>
</dbReference>
<dbReference type="PROSITE" id="PS50005">
    <property type="entry name" value="TPR"/>
    <property type="match status" value="5"/>
</dbReference>
<evidence type="ECO:0000256" key="2">
    <source>
        <dbReference type="ARBA" id="ARBA00022803"/>
    </source>
</evidence>
<dbReference type="SUPFAM" id="SSF48452">
    <property type="entry name" value="TPR-like"/>
    <property type="match status" value="1"/>
</dbReference>
<dbReference type="InterPro" id="IPR011990">
    <property type="entry name" value="TPR-like_helical_dom_sf"/>
</dbReference>
<organism evidence="6 7">
    <name type="scientific">Candidatus Scybalocola faecigallinarum</name>
    <dbReference type="NCBI Taxonomy" id="2840941"/>
    <lineage>
        <taxon>Bacteria</taxon>
        <taxon>Bacillati</taxon>
        <taxon>Bacillota</taxon>
        <taxon>Clostridia</taxon>
        <taxon>Lachnospirales</taxon>
        <taxon>Lachnospiraceae</taxon>
        <taxon>Lachnospiraceae incertae sedis</taxon>
        <taxon>Candidatus Scybalocola (ex Gilroy et al. 2021)</taxon>
    </lineage>
</organism>
<feature type="repeat" description="TPR" evidence="3">
    <location>
        <begin position="217"/>
        <end position="250"/>
    </location>
</feature>
<keyword evidence="5" id="KW-0812">Transmembrane</keyword>
<keyword evidence="1" id="KW-0677">Repeat</keyword>
<feature type="compositionally biased region" description="Basic residues" evidence="4">
    <location>
        <begin position="107"/>
        <end position="116"/>
    </location>
</feature>